<dbReference type="InterPro" id="IPR027417">
    <property type="entry name" value="P-loop_NTPase"/>
</dbReference>
<evidence type="ECO:0000256" key="4">
    <source>
        <dbReference type="ARBA" id="ARBA00022821"/>
    </source>
</evidence>
<dbReference type="InterPro" id="IPR056789">
    <property type="entry name" value="LRR_R13L1-DRL21"/>
</dbReference>
<sequence length="1391" mass="157365">MEPNIGEMLLSTFLKVLSNRLVSGELLSLMQREGLPILLKKWEKELRRINCALEDAEEKQLTGDAGVKLWLEDLQNLGYDIEDLLSDFDAQARQKKQKVDSRRASKTLLVVPSCFTPREFVRDQKMRSKIENIDSRLQEIIKQKHSLSLRENDANQLASNRGQRRRLTTHVPEYCFVGREKEKMEVLRLLIGEEEGINNINAIPKMIPIIGMGGVGKTALAQQVYCDNRVASYFDVKAWACMSDDFDMAAITKRILENITGLSGEGNDLDRLQEKLWKNLSGKKFLIVFDDVWTEKYGEWTDFLKPFQAGAEGSVIVLTARNLSVASMAGAPAYPLKELPEDACLTLLAYHALGAKNFDHHTPLKSFGEKIVMKCKGLPLAVKMLGGLLRTDVDSHQWEAISNSQIWDLAKERNEILPSLKLSYHHLPPHLKRCFAYCAIFPKDYEIERDELIHWWMAEGLVHRSEGENLWKTGLNYFKELVSRSFFQESSSNSLWFSMHDLLNDLAKSVAGLTHFSSRGFESESNESNASSARHASFISSYGIASKRLTVYHRMKRLRSFISLQPRPRKFAMLHLSQSVLGDLLSDLKYLRVLSLSHYCINAIPDCVGKLRHLHYLNLSYTEIERLPESIGGLFNLEALILRGCPYLAGLPQGVEKLINLRYLDIRETRSLQTMPRRIGNLVNLEILSKFIVGTENGRRLKELKHLEQLRGELLISELHRVKDAGDAKDANLHMKRGIDRLIMKWSEPLVDSRKAELEMKVVDFLQPHKDLQDLTISHYSGIEFPFWLGNPSHLNMVYLRLCGCRNVGSLPSLGLLSSLKELHIEALDAVCSVGSEFYETIEPFPSLTTLEFKDMPFWQDWTHFNDAEDTEVPFPCLQHLMVRNCPLLKGRLPEKIDALVRLDIDSCPLLDASPAVSLSSLRKLYFRGCNEVTFKSLVNMTSLTTLAVENVEGLACFPLGYTSSLTKLEKLEVRRCKNLIHLWQDRDYAQNLACLKSLDVTSCPQFVSFIAGESDKELPSRLEAMKLSDCSNLEKLPNEMHNLASLSSLIVLNCPKLRSFPETGLPASMTSLTVENCQNLQHLPIGTKIGNETSHLRELRIYGCDLLPPSPFGKGGLPATLKELKIHNCRGVKSLAEIVSDSGHQHHVQWLEDVRIFYCEQLGSLPRSLHKLSHLTRLTIFGCAALELEHFPPLPASISEFSLWSCPNVKSLPDKLHHLTSLRSLYIVDCENIKCFPRGGLPPNIETFEVRVCVNMEQHVGEWGLHTLASLQSLWIDGSVGGLGDMVCFPPEGDGNDHDLLPSSLTYLNLSDMRNLESLSSGLPCSLQRLYTRGCRKLRCLPKAGLPSSLEHLSISDCKLLEERCLKHAGNYWHLIKEIPTIYINNDLIS</sequence>
<evidence type="ECO:0000259" key="9">
    <source>
        <dbReference type="Pfam" id="PF25019"/>
    </source>
</evidence>
<proteinExistence type="predicted"/>
<organism evidence="10 11">
    <name type="scientific">Eucalyptus globulus</name>
    <name type="common">Tasmanian blue gum</name>
    <dbReference type="NCBI Taxonomy" id="34317"/>
    <lineage>
        <taxon>Eukaryota</taxon>
        <taxon>Viridiplantae</taxon>
        <taxon>Streptophyta</taxon>
        <taxon>Embryophyta</taxon>
        <taxon>Tracheophyta</taxon>
        <taxon>Spermatophyta</taxon>
        <taxon>Magnoliopsida</taxon>
        <taxon>eudicotyledons</taxon>
        <taxon>Gunneridae</taxon>
        <taxon>Pentapetalae</taxon>
        <taxon>rosids</taxon>
        <taxon>malvids</taxon>
        <taxon>Myrtales</taxon>
        <taxon>Myrtaceae</taxon>
        <taxon>Myrtoideae</taxon>
        <taxon>Eucalypteae</taxon>
        <taxon>Eucalyptus</taxon>
    </lineage>
</organism>
<reference evidence="10 11" key="1">
    <citation type="submission" date="2024-11" db="EMBL/GenBank/DDBJ databases">
        <title>Chromosome-level genome assembly of Eucalyptus globulus Labill. provides insights into its genome evolution.</title>
        <authorList>
            <person name="Li X."/>
        </authorList>
    </citation>
    <scope>NUCLEOTIDE SEQUENCE [LARGE SCALE GENOMIC DNA]</scope>
    <source>
        <strain evidence="10">CL2024</strain>
        <tissue evidence="10">Fresh tender leaves</tissue>
    </source>
</reference>
<dbReference type="Gene3D" id="1.10.10.10">
    <property type="entry name" value="Winged helix-like DNA-binding domain superfamily/Winged helix DNA-binding domain"/>
    <property type="match status" value="1"/>
</dbReference>
<keyword evidence="11" id="KW-1185">Reference proteome</keyword>
<dbReference type="Pfam" id="PF00931">
    <property type="entry name" value="NB-ARC"/>
    <property type="match status" value="1"/>
</dbReference>
<dbReference type="Pfam" id="PF18052">
    <property type="entry name" value="Rx_N"/>
    <property type="match status" value="1"/>
</dbReference>
<keyword evidence="4" id="KW-0611">Plant defense</keyword>
<evidence type="ECO:0000313" key="11">
    <source>
        <dbReference type="Proteomes" id="UP001634007"/>
    </source>
</evidence>
<dbReference type="InterPro" id="IPR041118">
    <property type="entry name" value="Rx_N"/>
</dbReference>
<dbReference type="GO" id="GO:0051707">
    <property type="term" value="P:response to other organism"/>
    <property type="evidence" value="ECO:0007669"/>
    <property type="project" value="UniProtKB-ARBA"/>
</dbReference>
<dbReference type="SUPFAM" id="SSF52540">
    <property type="entry name" value="P-loop containing nucleoside triphosphate hydrolases"/>
    <property type="match status" value="1"/>
</dbReference>
<evidence type="ECO:0000259" key="7">
    <source>
        <dbReference type="Pfam" id="PF18052"/>
    </source>
</evidence>
<dbReference type="InterPro" id="IPR036388">
    <property type="entry name" value="WH-like_DNA-bd_sf"/>
</dbReference>
<dbReference type="GO" id="GO:0006952">
    <property type="term" value="P:defense response"/>
    <property type="evidence" value="ECO:0007669"/>
    <property type="project" value="UniProtKB-KW"/>
</dbReference>
<evidence type="ECO:0000256" key="2">
    <source>
        <dbReference type="ARBA" id="ARBA00022737"/>
    </source>
</evidence>
<dbReference type="PRINTS" id="PR00364">
    <property type="entry name" value="DISEASERSIST"/>
</dbReference>
<evidence type="ECO:0000259" key="8">
    <source>
        <dbReference type="Pfam" id="PF23559"/>
    </source>
</evidence>
<evidence type="ECO:0000313" key="10">
    <source>
        <dbReference type="EMBL" id="KAL3750341.1"/>
    </source>
</evidence>
<dbReference type="Proteomes" id="UP001634007">
    <property type="component" value="Unassembled WGS sequence"/>
</dbReference>
<dbReference type="FunFam" id="1.10.10.10:FF:000322">
    <property type="entry name" value="Probable disease resistance protein At1g63360"/>
    <property type="match status" value="1"/>
</dbReference>
<feature type="domain" description="Disease resistance protein winged helix" evidence="8">
    <location>
        <begin position="440"/>
        <end position="507"/>
    </location>
</feature>
<evidence type="ECO:0000256" key="3">
    <source>
        <dbReference type="ARBA" id="ARBA00022741"/>
    </source>
</evidence>
<dbReference type="InterPro" id="IPR032675">
    <property type="entry name" value="LRR_dom_sf"/>
</dbReference>
<feature type="domain" description="NB-ARC" evidence="6">
    <location>
        <begin position="204"/>
        <end position="351"/>
    </location>
</feature>
<evidence type="ECO:0000259" key="6">
    <source>
        <dbReference type="Pfam" id="PF00931"/>
    </source>
</evidence>
<comment type="caution">
    <text evidence="10">The sequence shown here is derived from an EMBL/GenBank/DDBJ whole genome shotgun (WGS) entry which is preliminary data.</text>
</comment>
<dbReference type="InterPro" id="IPR002182">
    <property type="entry name" value="NB-ARC"/>
</dbReference>
<dbReference type="InterPro" id="IPR058922">
    <property type="entry name" value="WHD_DRP"/>
</dbReference>
<dbReference type="PANTHER" id="PTHR36766">
    <property type="entry name" value="PLANT BROAD-SPECTRUM MILDEW RESISTANCE PROTEIN RPW8"/>
    <property type="match status" value="1"/>
</dbReference>
<dbReference type="EMBL" id="JBJKBG010000002">
    <property type="protein sequence ID" value="KAL3750341.1"/>
    <property type="molecule type" value="Genomic_DNA"/>
</dbReference>
<keyword evidence="1" id="KW-0433">Leucine-rich repeat</keyword>
<feature type="domain" description="Disease resistance N-terminal" evidence="7">
    <location>
        <begin position="10"/>
        <end position="101"/>
    </location>
</feature>
<evidence type="ECO:0000256" key="5">
    <source>
        <dbReference type="ARBA" id="ARBA00022840"/>
    </source>
</evidence>
<dbReference type="Gene3D" id="1.10.8.430">
    <property type="entry name" value="Helical domain of apoptotic protease-activating factors"/>
    <property type="match status" value="1"/>
</dbReference>
<dbReference type="Pfam" id="PF23559">
    <property type="entry name" value="WHD_DRP"/>
    <property type="match status" value="1"/>
</dbReference>
<dbReference type="Gene3D" id="3.80.10.10">
    <property type="entry name" value="Ribonuclease Inhibitor"/>
    <property type="match status" value="6"/>
</dbReference>
<dbReference type="Gene3D" id="3.40.50.300">
    <property type="entry name" value="P-loop containing nucleotide triphosphate hydrolases"/>
    <property type="match status" value="1"/>
</dbReference>
<dbReference type="Pfam" id="PF25019">
    <property type="entry name" value="LRR_R13L1-DRL21"/>
    <property type="match status" value="1"/>
</dbReference>
<keyword evidence="5" id="KW-0067">ATP-binding</keyword>
<protein>
    <recommendedName>
        <fullName evidence="12">Disease resistance RPP13-like protein 1</fullName>
    </recommendedName>
</protein>
<dbReference type="SUPFAM" id="SSF52058">
    <property type="entry name" value="L domain-like"/>
    <property type="match status" value="2"/>
</dbReference>
<accession>A0ABD3LJH0</accession>
<gene>
    <name evidence="10" type="ORF">ACJRO7_011353</name>
</gene>
<keyword evidence="3" id="KW-0547">Nucleotide-binding</keyword>
<dbReference type="PANTHER" id="PTHR36766:SF51">
    <property type="entry name" value="DISEASE RESISTANCE RPP13-LIKE PROTEIN 1"/>
    <property type="match status" value="1"/>
</dbReference>
<keyword evidence="2" id="KW-0677">Repeat</keyword>
<feature type="domain" description="R13L1/DRL21-like LRR repeat region" evidence="9">
    <location>
        <begin position="701"/>
        <end position="827"/>
    </location>
</feature>
<dbReference type="GO" id="GO:0005524">
    <property type="term" value="F:ATP binding"/>
    <property type="evidence" value="ECO:0007669"/>
    <property type="project" value="UniProtKB-KW"/>
</dbReference>
<evidence type="ECO:0000256" key="1">
    <source>
        <dbReference type="ARBA" id="ARBA00022614"/>
    </source>
</evidence>
<name>A0ABD3LJH0_EUCGL</name>
<dbReference type="Gene3D" id="1.20.5.4130">
    <property type="match status" value="1"/>
</dbReference>
<dbReference type="InterPro" id="IPR042197">
    <property type="entry name" value="Apaf_helical"/>
</dbReference>
<evidence type="ECO:0008006" key="12">
    <source>
        <dbReference type="Google" id="ProtNLM"/>
    </source>
</evidence>